<protein>
    <submittedName>
        <fullName evidence="9">D-alanyl-lipoteichoic acid biosynthesis protein DltB</fullName>
    </submittedName>
</protein>
<evidence type="ECO:0000256" key="4">
    <source>
        <dbReference type="ARBA" id="ARBA00022692"/>
    </source>
</evidence>
<reference evidence="9 10" key="1">
    <citation type="submission" date="2015-09" db="EMBL/GenBank/DDBJ databases">
        <authorList>
            <consortium name="Pathogen Informatics"/>
        </authorList>
    </citation>
    <scope>NUCLEOTIDE SEQUENCE [LARGE SCALE GENOMIC DNA]</scope>
    <source>
        <strain evidence="9 10">2789STDY5834960</strain>
    </source>
</reference>
<dbReference type="InterPro" id="IPR024194">
    <property type="entry name" value="Ac/AlaTfrase_AlgI/DltB"/>
</dbReference>
<evidence type="ECO:0000256" key="5">
    <source>
        <dbReference type="ARBA" id="ARBA00022989"/>
    </source>
</evidence>
<dbReference type="AlphaFoldDB" id="A0A173VT20"/>
<dbReference type="InterPro" id="IPR004299">
    <property type="entry name" value="MBOAT_fam"/>
</dbReference>
<keyword evidence="4 8" id="KW-0812">Transmembrane</keyword>
<proteinExistence type="inferred from homology"/>
<evidence type="ECO:0000313" key="10">
    <source>
        <dbReference type="Proteomes" id="UP000095350"/>
    </source>
</evidence>
<organism evidence="9 10">
    <name type="scientific">Roseburia intestinalis</name>
    <dbReference type="NCBI Taxonomy" id="166486"/>
    <lineage>
        <taxon>Bacteria</taxon>
        <taxon>Bacillati</taxon>
        <taxon>Bacillota</taxon>
        <taxon>Clostridia</taxon>
        <taxon>Lachnospirales</taxon>
        <taxon>Lachnospiraceae</taxon>
        <taxon>Roseburia</taxon>
    </lineage>
</organism>
<dbReference type="InterPro" id="IPR028362">
    <property type="entry name" value="AlgI"/>
</dbReference>
<feature type="transmembrane region" description="Helical" evidence="8">
    <location>
        <begin position="103"/>
        <end position="123"/>
    </location>
</feature>
<dbReference type="PaxDb" id="166486-ERS852572_03326"/>
<feature type="transmembrane region" description="Helical" evidence="8">
    <location>
        <begin position="337"/>
        <end position="356"/>
    </location>
</feature>
<keyword evidence="7" id="KW-0012">Acyltransferase</keyword>
<evidence type="ECO:0000313" key="9">
    <source>
        <dbReference type="EMBL" id="CUN29327.1"/>
    </source>
</evidence>
<dbReference type="GO" id="GO:0042121">
    <property type="term" value="P:alginic acid biosynthetic process"/>
    <property type="evidence" value="ECO:0007669"/>
    <property type="project" value="InterPro"/>
</dbReference>
<evidence type="ECO:0000256" key="6">
    <source>
        <dbReference type="ARBA" id="ARBA00023136"/>
    </source>
</evidence>
<dbReference type="RefSeq" id="WP_055195836.1">
    <property type="nucleotide sequence ID" value="NZ_CABIYH010000032.1"/>
</dbReference>
<dbReference type="Pfam" id="PF03062">
    <property type="entry name" value="MBOAT"/>
    <property type="match status" value="1"/>
</dbReference>
<gene>
    <name evidence="9" type="primary">dltB_3</name>
    <name evidence="9" type="ORF">ERS852572_03326</name>
</gene>
<evidence type="ECO:0000256" key="2">
    <source>
        <dbReference type="ARBA" id="ARBA00010323"/>
    </source>
</evidence>
<dbReference type="InterPro" id="IPR051085">
    <property type="entry name" value="MB_O-acyltransferase"/>
</dbReference>
<dbReference type="OrthoDB" id="9805788at2"/>
<feature type="transmembrane region" description="Helical" evidence="8">
    <location>
        <begin position="223"/>
        <end position="241"/>
    </location>
</feature>
<feature type="transmembrane region" description="Helical" evidence="8">
    <location>
        <begin position="48"/>
        <end position="68"/>
    </location>
</feature>
<dbReference type="Proteomes" id="UP000095350">
    <property type="component" value="Unassembled WGS sequence"/>
</dbReference>
<keyword evidence="6 7" id="KW-0472">Membrane</keyword>
<evidence type="ECO:0000256" key="8">
    <source>
        <dbReference type="SAM" id="Phobius"/>
    </source>
</evidence>
<dbReference type="GO" id="GO:0016746">
    <property type="term" value="F:acyltransferase activity"/>
    <property type="evidence" value="ECO:0007669"/>
    <property type="project" value="UniProtKB-KW"/>
</dbReference>
<feature type="transmembrane region" description="Helical" evidence="8">
    <location>
        <begin position="291"/>
        <end position="306"/>
    </location>
</feature>
<sequence>MVFSSLNFIFIFLPLFLFAYYVTPAAFRNSTLFAGSILFYAAGVIKQPYALFLLMVLTYLNYVFGICLYQIHNPRKKKLFLTKVIFFDFLWLFLFKYSRHLSLPLGISFYTFQLTAYLFDIYYGRILPERDFVTFGTYISMFPKLISGPITPYEMLRRQLHSARRFLPENLAEGMKLFIRGLGLKAILANQFGSLWANVGTIGYESISTPLAWLGIYAYSFQIYFDFYGYSLMAAGLGRMLGFKLPINFMHPYLSTSMTEFWRRWHITLGQWFQTYIYIPLGGNRTGTCKWIRNLLVVWILTGIWHGTEFHFILWGFSLFVIVLTEKLLLKKLTDRYALAGHLYMAVLIPLSWMLFGISDPSSIEVYTRKLFPFFSADDAIIYVNDFWKNLNDFRFIIPAGFLFSTRLPVRFLKKIRGSVPEIFVYLAIFWASVYCIYVGSNDPFLYFRF</sequence>
<keyword evidence="7" id="KW-0808">Transferase</keyword>
<dbReference type="EMBL" id="CYXZ01000032">
    <property type="protein sequence ID" value="CUN29327.1"/>
    <property type="molecule type" value="Genomic_DNA"/>
</dbReference>
<feature type="transmembrane region" description="Helical" evidence="8">
    <location>
        <begin position="424"/>
        <end position="441"/>
    </location>
</feature>
<dbReference type="STRING" id="166486.ERS852572_03326"/>
<dbReference type="PANTHER" id="PTHR13285">
    <property type="entry name" value="ACYLTRANSFERASE"/>
    <property type="match status" value="1"/>
</dbReference>
<keyword evidence="5 8" id="KW-1133">Transmembrane helix</keyword>
<dbReference type="GO" id="GO:0005886">
    <property type="term" value="C:plasma membrane"/>
    <property type="evidence" value="ECO:0007669"/>
    <property type="project" value="UniProtKB-SubCell"/>
</dbReference>
<feature type="transmembrane region" description="Helical" evidence="8">
    <location>
        <begin position="80"/>
        <end position="97"/>
    </location>
</feature>
<accession>A0A173VT20</accession>
<evidence type="ECO:0000256" key="3">
    <source>
        <dbReference type="ARBA" id="ARBA00022475"/>
    </source>
</evidence>
<name>A0A173VT20_9FIRM</name>
<evidence type="ECO:0000256" key="7">
    <source>
        <dbReference type="PIRNR" id="PIRNR016636"/>
    </source>
</evidence>
<dbReference type="PANTHER" id="PTHR13285:SF18">
    <property type="entry name" value="PROTEIN-CYSTEINE N-PALMITOYLTRANSFERASE RASP"/>
    <property type="match status" value="1"/>
</dbReference>
<evidence type="ECO:0000256" key="1">
    <source>
        <dbReference type="ARBA" id="ARBA00004651"/>
    </source>
</evidence>
<dbReference type="PIRSF" id="PIRSF500217">
    <property type="entry name" value="AlgI"/>
    <property type="match status" value="1"/>
</dbReference>
<comment type="similarity">
    <text evidence="2 7">Belongs to the membrane-bound acyltransferase family.</text>
</comment>
<dbReference type="PIRSF" id="PIRSF016636">
    <property type="entry name" value="AlgI_DltB"/>
    <property type="match status" value="1"/>
</dbReference>
<comment type="subcellular location">
    <subcellularLocation>
        <location evidence="1">Cell membrane</location>
        <topology evidence="1">Multi-pass membrane protein</topology>
    </subcellularLocation>
</comment>
<keyword evidence="3 7" id="KW-1003">Cell membrane</keyword>